<sequence>MNAPTGWTRLIGLIGLLILVVVLAHWIVRRKGGWGALRRRVVRELKTAARAFATPVRTELRHRRGLRVLGRLLRDAAGWTDAATALRRAAAARPDVRPYAALLGTDVVGVYAAHGHGESALPEPWARDAAEPRLWWISRADLGAAPETGRDGEAPVLVCLGRSGTDAVLLDLTAVPPAVSVTGERRTARAVLQALAAQLDARLPAGRVVVGAGVHPRHDGPADVFERPGAGYAVSAEAPERNRPAGMRLLTLGVAHHSTLILEADGDGHLRLHGGPPALAVDALPLARVVSRLVHTLPPVPGDDGGSGPNPPKTLHALSADDDLVETGLPSTAMAVSATAPRPEPTPAPAAPAAAEPGDEDGDLAEPTAFGPAGVSAATARSSSS</sequence>
<feature type="region of interest" description="Disordered" evidence="1">
    <location>
        <begin position="297"/>
        <end position="317"/>
    </location>
</feature>
<name>A0A239IAK4_9ACTN</name>
<dbReference type="AlphaFoldDB" id="A0A239IAK4"/>
<feature type="transmembrane region" description="Helical" evidence="2">
    <location>
        <begin position="6"/>
        <end position="28"/>
    </location>
</feature>
<feature type="region of interest" description="Disordered" evidence="1">
    <location>
        <begin position="330"/>
        <end position="385"/>
    </location>
</feature>
<evidence type="ECO:0000313" key="4">
    <source>
        <dbReference type="Proteomes" id="UP000198280"/>
    </source>
</evidence>
<keyword evidence="2" id="KW-1133">Transmembrane helix</keyword>
<evidence type="ECO:0000313" key="3">
    <source>
        <dbReference type="EMBL" id="SNS89404.1"/>
    </source>
</evidence>
<dbReference type="OrthoDB" id="4072247at2"/>
<keyword evidence="2" id="KW-0812">Transmembrane</keyword>
<reference evidence="3 4" key="1">
    <citation type="submission" date="2017-06" db="EMBL/GenBank/DDBJ databases">
        <authorList>
            <person name="Kim H.J."/>
            <person name="Triplett B.A."/>
        </authorList>
    </citation>
    <scope>NUCLEOTIDE SEQUENCE [LARGE SCALE GENOMIC DNA]</scope>
    <source>
        <strain evidence="3 4">CGMCC 4.1858</strain>
    </source>
</reference>
<keyword evidence="4" id="KW-1185">Reference proteome</keyword>
<protein>
    <submittedName>
        <fullName evidence="3">Uncharacterized protein</fullName>
    </submittedName>
</protein>
<organism evidence="3 4">
    <name type="scientific">Actinacidiphila glaucinigra</name>
    <dbReference type="NCBI Taxonomy" id="235986"/>
    <lineage>
        <taxon>Bacteria</taxon>
        <taxon>Bacillati</taxon>
        <taxon>Actinomycetota</taxon>
        <taxon>Actinomycetes</taxon>
        <taxon>Kitasatosporales</taxon>
        <taxon>Streptomycetaceae</taxon>
        <taxon>Actinacidiphila</taxon>
    </lineage>
</organism>
<accession>A0A239IAK4</accession>
<evidence type="ECO:0000256" key="2">
    <source>
        <dbReference type="SAM" id="Phobius"/>
    </source>
</evidence>
<dbReference type="EMBL" id="FZOF01000010">
    <property type="protein sequence ID" value="SNS89404.1"/>
    <property type="molecule type" value="Genomic_DNA"/>
</dbReference>
<evidence type="ECO:0000256" key="1">
    <source>
        <dbReference type="SAM" id="MobiDB-lite"/>
    </source>
</evidence>
<gene>
    <name evidence="3" type="ORF">SAMN05216252_11020</name>
</gene>
<proteinExistence type="predicted"/>
<keyword evidence="2" id="KW-0472">Membrane</keyword>
<dbReference type="Proteomes" id="UP000198280">
    <property type="component" value="Unassembled WGS sequence"/>
</dbReference>
<dbReference type="RefSeq" id="WP_089225479.1">
    <property type="nucleotide sequence ID" value="NZ_FZOF01000010.1"/>
</dbReference>